<dbReference type="Gene3D" id="2.40.110.10">
    <property type="entry name" value="Butyryl-CoA Dehydrogenase, subunit A, domain 2"/>
    <property type="match status" value="1"/>
</dbReference>
<evidence type="ECO:0000259" key="6">
    <source>
        <dbReference type="Pfam" id="PF02771"/>
    </source>
</evidence>
<evidence type="ECO:0000313" key="7">
    <source>
        <dbReference type="EMBL" id="SDT20609.1"/>
    </source>
</evidence>
<evidence type="ECO:0000256" key="4">
    <source>
        <dbReference type="ARBA" id="ARBA00022827"/>
    </source>
</evidence>
<dbReference type="RefSeq" id="WP_146689065.1">
    <property type="nucleotide sequence ID" value="NZ_LT629750.1"/>
</dbReference>
<keyword evidence="3" id="KW-0285">Flavoprotein</keyword>
<comment type="cofactor">
    <cofactor evidence="1">
        <name>FAD</name>
        <dbReference type="ChEBI" id="CHEBI:57692"/>
    </cofactor>
</comment>
<dbReference type="InterPro" id="IPR036250">
    <property type="entry name" value="AcylCo_DH-like_C"/>
</dbReference>
<evidence type="ECO:0000256" key="3">
    <source>
        <dbReference type="ARBA" id="ARBA00022630"/>
    </source>
</evidence>
<keyword evidence="8" id="KW-1185">Reference proteome</keyword>
<dbReference type="AlphaFoldDB" id="A0A1H1YH57"/>
<dbReference type="PANTHER" id="PTHR43884">
    <property type="entry name" value="ACYL-COA DEHYDROGENASE"/>
    <property type="match status" value="1"/>
</dbReference>
<dbReference type="SUPFAM" id="SSF56645">
    <property type="entry name" value="Acyl-CoA dehydrogenase NM domain-like"/>
    <property type="match status" value="1"/>
</dbReference>
<dbReference type="PANTHER" id="PTHR43884:SF12">
    <property type="entry name" value="ISOVALERYL-COA DEHYDROGENASE, MITOCHONDRIAL-RELATED"/>
    <property type="match status" value="1"/>
</dbReference>
<dbReference type="GO" id="GO:0050660">
    <property type="term" value="F:flavin adenine dinucleotide binding"/>
    <property type="evidence" value="ECO:0007669"/>
    <property type="project" value="InterPro"/>
</dbReference>
<feature type="domain" description="Acyl-CoA dehydrogenase/oxidase N-terminal" evidence="6">
    <location>
        <begin position="35"/>
        <end position="117"/>
    </location>
</feature>
<comment type="similarity">
    <text evidence="2">Belongs to the acyl-CoA dehydrogenase family.</text>
</comment>
<sequence>MNVQETRLRDSVAGSVSEQILLDQSASFLERTAAVASVAAAEAADVDREARFPKAAIDAARRQKLLGAQIPTAFGGNGASIFDITDMCYTLGRACSSTAMIFAMHQTKVACLVRHGTGSPWHEELMRRVATEQLLLASSTTEGQNGGNIRSSAAAVGRNEAGISLVRNATVISYGAQADGIVTIARRTDDAAASDQVLVAFTKDNYTLERSLEWETLGMRGTCSAGFELKATGSSNQIFPEAYDKIHAQTMTPVAHLCWSSVWAGIAAAAVDRAQLFIRKAARGAGGQMPPGAAHFTSAKMTLTKLRALITSTLDTYANHEHDERALSSLDFQSSINLLKVEASELAVTTVMHAMRACGLAGYRNDGEFSVGRLLRDVLSSPLMINNDRILTNIATASLMSAVPATLRD</sequence>
<dbReference type="InterPro" id="IPR013786">
    <property type="entry name" value="AcylCoA_DH/ox_N"/>
</dbReference>
<reference evidence="8" key="1">
    <citation type="submission" date="2016-10" db="EMBL/GenBank/DDBJ databases">
        <authorList>
            <person name="Varghese N."/>
            <person name="Submissions S."/>
        </authorList>
    </citation>
    <scope>NUCLEOTIDE SEQUENCE [LARGE SCALE GENOMIC DNA]</scope>
    <source>
        <strain evidence="8">GAS369</strain>
    </source>
</reference>
<dbReference type="InterPro" id="IPR046373">
    <property type="entry name" value="Acyl-CoA_Oxase/DH_mid-dom_sf"/>
</dbReference>
<dbReference type="Gene3D" id="1.20.140.10">
    <property type="entry name" value="Butyryl-CoA Dehydrogenase, subunit A, domain 3"/>
    <property type="match status" value="1"/>
</dbReference>
<gene>
    <name evidence="7" type="ORF">SAMN05444158_4805</name>
</gene>
<organism evidence="7 8">
    <name type="scientific">Bradyrhizobium canariense</name>
    <dbReference type="NCBI Taxonomy" id="255045"/>
    <lineage>
        <taxon>Bacteria</taxon>
        <taxon>Pseudomonadati</taxon>
        <taxon>Pseudomonadota</taxon>
        <taxon>Alphaproteobacteria</taxon>
        <taxon>Hyphomicrobiales</taxon>
        <taxon>Nitrobacteraceae</taxon>
        <taxon>Bradyrhizobium</taxon>
    </lineage>
</organism>
<dbReference type="GO" id="GO:0003995">
    <property type="term" value="F:acyl-CoA dehydrogenase activity"/>
    <property type="evidence" value="ECO:0007669"/>
    <property type="project" value="TreeGrafter"/>
</dbReference>
<proteinExistence type="inferred from homology"/>
<evidence type="ECO:0000313" key="8">
    <source>
        <dbReference type="Proteomes" id="UP000243904"/>
    </source>
</evidence>
<dbReference type="InterPro" id="IPR037069">
    <property type="entry name" value="AcylCoA_DH/ox_N_sf"/>
</dbReference>
<evidence type="ECO:0000259" key="5">
    <source>
        <dbReference type="Pfam" id="PF00441"/>
    </source>
</evidence>
<dbReference type="Gene3D" id="1.10.540.10">
    <property type="entry name" value="Acyl-CoA dehydrogenase/oxidase, N-terminal domain"/>
    <property type="match status" value="1"/>
</dbReference>
<dbReference type="PIRSF" id="PIRSF016578">
    <property type="entry name" value="HsaA"/>
    <property type="match status" value="1"/>
</dbReference>
<keyword evidence="4" id="KW-0274">FAD</keyword>
<dbReference type="EMBL" id="LT629750">
    <property type="protein sequence ID" value="SDT20609.1"/>
    <property type="molecule type" value="Genomic_DNA"/>
</dbReference>
<dbReference type="FunFam" id="1.10.540.10:FF:000032">
    <property type="entry name" value="Acyl-CoA dehydrogenase fadE16"/>
    <property type="match status" value="1"/>
</dbReference>
<dbReference type="SUPFAM" id="SSF47203">
    <property type="entry name" value="Acyl-CoA dehydrogenase C-terminal domain-like"/>
    <property type="match status" value="1"/>
</dbReference>
<protein>
    <submittedName>
        <fullName evidence="7">Acyl-CoA dehydrogenase</fullName>
    </submittedName>
</protein>
<dbReference type="InterPro" id="IPR009075">
    <property type="entry name" value="AcylCo_DH/oxidase_C"/>
</dbReference>
<evidence type="ECO:0000256" key="1">
    <source>
        <dbReference type="ARBA" id="ARBA00001974"/>
    </source>
</evidence>
<name>A0A1H1YH57_9BRAD</name>
<dbReference type="InterPro" id="IPR009100">
    <property type="entry name" value="AcylCoA_DH/oxidase_NM_dom_sf"/>
</dbReference>
<dbReference type="Pfam" id="PF00441">
    <property type="entry name" value="Acyl-CoA_dh_1"/>
    <property type="match status" value="1"/>
</dbReference>
<evidence type="ECO:0000256" key="2">
    <source>
        <dbReference type="ARBA" id="ARBA00009347"/>
    </source>
</evidence>
<feature type="domain" description="Acyl-CoA dehydrogenase/oxidase C-terminal" evidence="5">
    <location>
        <begin position="258"/>
        <end position="384"/>
    </location>
</feature>
<dbReference type="Proteomes" id="UP000243904">
    <property type="component" value="Chromosome I"/>
</dbReference>
<dbReference type="Pfam" id="PF02771">
    <property type="entry name" value="Acyl-CoA_dh_N"/>
    <property type="match status" value="1"/>
</dbReference>
<accession>A0A1H1YH57</accession>